<sequence length="270" mass="30719">MFSRAQSQSHVNSASGDPYFGHQAISQAVSKYIKSNPALQRRRSPSTGPLSAPLDLYVARIIHETQVPNIVPYTALYLLASVSRTCRCGKKSSPTSEFDDSSYDENCQGISKPPSTISHRLSRIMTRNPFSQLRRPRYTAHHFFIGSFLLVISQFQKNFDMTMLSQISGVRVEDMIDLHAVFTTCMDRDTALALGWMIKESEFRSLNDVECPVVVMRRKRLAQKEEQNCAENRPQLKRIFSMKSFRSRSSSLSSFESRLSTDSYIPLKEL</sequence>
<name>A0A8H5CZR3_9AGAR</name>
<dbReference type="Proteomes" id="UP000559027">
    <property type="component" value="Unassembled WGS sequence"/>
</dbReference>
<evidence type="ECO:0000313" key="2">
    <source>
        <dbReference type="Proteomes" id="UP000559027"/>
    </source>
</evidence>
<reference evidence="1 2" key="1">
    <citation type="journal article" date="2020" name="ISME J.">
        <title>Uncovering the hidden diversity of litter-decomposition mechanisms in mushroom-forming fungi.</title>
        <authorList>
            <person name="Floudas D."/>
            <person name="Bentzer J."/>
            <person name="Ahren D."/>
            <person name="Johansson T."/>
            <person name="Persson P."/>
            <person name="Tunlid A."/>
        </authorList>
    </citation>
    <scope>NUCLEOTIDE SEQUENCE [LARGE SCALE GENOMIC DNA]</scope>
    <source>
        <strain evidence="1 2">CBS 146.42</strain>
    </source>
</reference>
<accession>A0A8H5CZR3</accession>
<protein>
    <submittedName>
        <fullName evidence="1">Uncharacterized protein</fullName>
    </submittedName>
</protein>
<proteinExistence type="predicted"/>
<keyword evidence="2" id="KW-1185">Reference proteome</keyword>
<dbReference type="EMBL" id="JAACJO010000013">
    <property type="protein sequence ID" value="KAF5350961.1"/>
    <property type="molecule type" value="Genomic_DNA"/>
</dbReference>
<organism evidence="1 2">
    <name type="scientific">Leucocoprinus leucothites</name>
    <dbReference type="NCBI Taxonomy" id="201217"/>
    <lineage>
        <taxon>Eukaryota</taxon>
        <taxon>Fungi</taxon>
        <taxon>Dikarya</taxon>
        <taxon>Basidiomycota</taxon>
        <taxon>Agaricomycotina</taxon>
        <taxon>Agaricomycetes</taxon>
        <taxon>Agaricomycetidae</taxon>
        <taxon>Agaricales</taxon>
        <taxon>Agaricineae</taxon>
        <taxon>Agaricaceae</taxon>
        <taxon>Leucocoprinus</taxon>
    </lineage>
</organism>
<dbReference type="OrthoDB" id="3066583at2759"/>
<comment type="caution">
    <text evidence="1">The sequence shown here is derived from an EMBL/GenBank/DDBJ whole genome shotgun (WGS) entry which is preliminary data.</text>
</comment>
<evidence type="ECO:0000313" key="1">
    <source>
        <dbReference type="EMBL" id="KAF5350961.1"/>
    </source>
</evidence>
<gene>
    <name evidence="1" type="ORF">D9756_008236</name>
</gene>
<dbReference type="AlphaFoldDB" id="A0A8H5CZR3"/>